<feature type="region of interest" description="Disordered" evidence="4">
    <location>
        <begin position="80"/>
        <end position="100"/>
    </location>
</feature>
<dbReference type="Proteomes" id="UP000095087">
    <property type="component" value="Unassembled WGS sequence"/>
</dbReference>
<gene>
    <name evidence="6" type="ORF">A7A08_01266</name>
</gene>
<name>A0A1E2S0S6_9HYPH</name>
<dbReference type="Gene3D" id="1.10.10.10">
    <property type="entry name" value="Winged helix-like DNA-binding domain superfamily/Winged helix DNA-binding domain"/>
    <property type="match status" value="1"/>
</dbReference>
<dbReference type="PANTHER" id="PTHR33164:SF64">
    <property type="entry name" value="TRANSCRIPTIONAL REGULATOR SLYA"/>
    <property type="match status" value="1"/>
</dbReference>
<keyword evidence="1" id="KW-0805">Transcription regulation</keyword>
<dbReference type="InterPro" id="IPR000835">
    <property type="entry name" value="HTH_MarR-typ"/>
</dbReference>
<dbReference type="GO" id="GO:0006950">
    <property type="term" value="P:response to stress"/>
    <property type="evidence" value="ECO:0007669"/>
    <property type="project" value="TreeGrafter"/>
</dbReference>
<evidence type="ECO:0000313" key="7">
    <source>
        <dbReference type="Proteomes" id="UP000095087"/>
    </source>
</evidence>
<accession>A0A1E2S0S6</accession>
<dbReference type="STRING" id="1177755.A7A08_01266"/>
<keyword evidence="2" id="KW-0238">DNA-binding</keyword>
<feature type="compositionally biased region" description="Basic and acidic residues" evidence="4">
    <location>
        <begin position="91"/>
        <end position="100"/>
    </location>
</feature>
<dbReference type="AlphaFoldDB" id="A0A1E2S0S6"/>
<feature type="domain" description="HTH marR-type" evidence="5">
    <location>
        <begin position="1"/>
        <end position="81"/>
    </location>
</feature>
<keyword evidence="3" id="KW-0804">Transcription</keyword>
<dbReference type="PANTHER" id="PTHR33164">
    <property type="entry name" value="TRANSCRIPTIONAL REGULATOR, MARR FAMILY"/>
    <property type="match status" value="1"/>
</dbReference>
<comment type="caution">
    <text evidence="6">The sequence shown here is derived from an EMBL/GenBank/DDBJ whole genome shotgun (WGS) entry which is preliminary data.</text>
</comment>
<proteinExistence type="predicted"/>
<dbReference type="InterPro" id="IPR039422">
    <property type="entry name" value="MarR/SlyA-like"/>
</dbReference>
<organism evidence="6 7">
    <name type="scientific">Methyloligella halotolerans</name>
    <dbReference type="NCBI Taxonomy" id="1177755"/>
    <lineage>
        <taxon>Bacteria</taxon>
        <taxon>Pseudomonadati</taxon>
        <taxon>Pseudomonadota</taxon>
        <taxon>Alphaproteobacteria</taxon>
        <taxon>Hyphomicrobiales</taxon>
        <taxon>Hyphomicrobiaceae</taxon>
        <taxon>Methyloligella</taxon>
    </lineage>
</organism>
<dbReference type="Pfam" id="PF01047">
    <property type="entry name" value="MarR"/>
    <property type="match status" value="1"/>
</dbReference>
<keyword evidence="7" id="KW-1185">Reference proteome</keyword>
<evidence type="ECO:0000313" key="6">
    <source>
        <dbReference type="EMBL" id="ODA68096.1"/>
    </source>
</evidence>
<protein>
    <submittedName>
        <fullName evidence="6">Transcriptional regulator SlyA</fullName>
    </submittedName>
</protein>
<evidence type="ECO:0000256" key="2">
    <source>
        <dbReference type="ARBA" id="ARBA00023125"/>
    </source>
</evidence>
<evidence type="ECO:0000256" key="1">
    <source>
        <dbReference type="ARBA" id="ARBA00023015"/>
    </source>
</evidence>
<evidence type="ECO:0000259" key="5">
    <source>
        <dbReference type="PROSITE" id="PS50995"/>
    </source>
</evidence>
<dbReference type="GO" id="GO:0003677">
    <property type="term" value="F:DNA binding"/>
    <property type="evidence" value="ECO:0007669"/>
    <property type="project" value="UniProtKB-KW"/>
</dbReference>
<reference evidence="6 7" key="1">
    <citation type="submission" date="2016-07" db="EMBL/GenBank/DDBJ databases">
        <title>Draft genome sequence of Methyloligella halotolerans C2T (VKM B-2706T=CCUG 61687T=DSM 25045T), a halotolerant polyhydroxybutyrate accumulating methylotroph.</title>
        <authorList>
            <person name="Vasilenko O.V."/>
            <person name="Doronina N.V."/>
            <person name="Poroshina M.N."/>
            <person name="Tarlachkov S.V."/>
            <person name="Trotsenko Y.A."/>
        </authorList>
    </citation>
    <scope>NUCLEOTIDE SEQUENCE [LARGE SCALE GENOMIC DNA]</scope>
    <source>
        <strain evidence="6 7">VKM B-2706</strain>
    </source>
</reference>
<dbReference type="EMBL" id="MASI01000002">
    <property type="protein sequence ID" value="ODA68096.1"/>
    <property type="molecule type" value="Genomic_DNA"/>
</dbReference>
<sequence length="100" mass="10979">MLELEPISLSRVVDKLEAAGFLERRPDPTDRRSKQLFLLPAAYPKLKELKAIAATAKQDALQGVPPADAARMMETLQAMRENLSGISSAEQRPDEDTSDG</sequence>
<evidence type="ECO:0000256" key="3">
    <source>
        <dbReference type="ARBA" id="ARBA00023163"/>
    </source>
</evidence>
<dbReference type="InterPro" id="IPR036388">
    <property type="entry name" value="WH-like_DNA-bd_sf"/>
</dbReference>
<evidence type="ECO:0000256" key="4">
    <source>
        <dbReference type="SAM" id="MobiDB-lite"/>
    </source>
</evidence>
<dbReference type="PROSITE" id="PS50995">
    <property type="entry name" value="HTH_MARR_2"/>
    <property type="match status" value="1"/>
</dbReference>
<dbReference type="GO" id="GO:0003700">
    <property type="term" value="F:DNA-binding transcription factor activity"/>
    <property type="evidence" value="ECO:0007669"/>
    <property type="project" value="InterPro"/>
</dbReference>
<dbReference type="SUPFAM" id="SSF46785">
    <property type="entry name" value="Winged helix' DNA-binding domain"/>
    <property type="match status" value="1"/>
</dbReference>
<dbReference type="InterPro" id="IPR036390">
    <property type="entry name" value="WH_DNA-bd_sf"/>
</dbReference>